<gene>
    <name evidence="1" type="ORF">MJ923_20550</name>
</gene>
<name>A0AAJ1BL82_9GAMM</name>
<dbReference type="Pfam" id="PF15566">
    <property type="entry name" value="Imm32"/>
    <property type="match status" value="1"/>
</dbReference>
<organism evidence="1 2">
    <name type="scientific">Shewanella zhuhaiensis</name>
    <dbReference type="NCBI Taxonomy" id="2919576"/>
    <lineage>
        <taxon>Bacteria</taxon>
        <taxon>Pseudomonadati</taxon>
        <taxon>Pseudomonadota</taxon>
        <taxon>Gammaproteobacteria</taxon>
        <taxon>Alteromonadales</taxon>
        <taxon>Shewanellaceae</taxon>
        <taxon>Shewanella</taxon>
    </lineage>
</organism>
<dbReference type="RefSeq" id="WP_240592656.1">
    <property type="nucleotide sequence ID" value="NZ_JAKUDL010000014.1"/>
</dbReference>
<sequence>MRLTGHVGVENEEDIPEFLRLKELSVIATPDELRKIAEFFIETANTMESMGDDYDHEHLSDRFKEFESSPHLVTFREGGKY</sequence>
<dbReference type="EMBL" id="JAKUDL010000014">
    <property type="protein sequence ID" value="MCH4296698.1"/>
    <property type="molecule type" value="Genomic_DNA"/>
</dbReference>
<evidence type="ECO:0000313" key="2">
    <source>
        <dbReference type="Proteomes" id="UP001297581"/>
    </source>
</evidence>
<keyword evidence="2" id="KW-1185">Reference proteome</keyword>
<protein>
    <submittedName>
        <fullName evidence="1">Uncharacterized protein</fullName>
    </submittedName>
</protein>
<dbReference type="InterPro" id="IPR029083">
    <property type="entry name" value="Imm32"/>
</dbReference>
<dbReference type="AlphaFoldDB" id="A0AAJ1BL82"/>
<proteinExistence type="predicted"/>
<dbReference type="Proteomes" id="UP001297581">
    <property type="component" value="Unassembled WGS sequence"/>
</dbReference>
<comment type="caution">
    <text evidence="1">The sequence shown here is derived from an EMBL/GenBank/DDBJ whole genome shotgun (WGS) entry which is preliminary data.</text>
</comment>
<evidence type="ECO:0000313" key="1">
    <source>
        <dbReference type="EMBL" id="MCH4296698.1"/>
    </source>
</evidence>
<accession>A0AAJ1BL82</accession>
<reference evidence="1 2" key="1">
    <citation type="submission" date="2022-02" db="EMBL/GenBank/DDBJ databases">
        <title>The genome sequence of Shewanella sp. 3B26.</title>
        <authorList>
            <person name="Du J."/>
        </authorList>
    </citation>
    <scope>NUCLEOTIDE SEQUENCE [LARGE SCALE GENOMIC DNA]</scope>
    <source>
        <strain evidence="1 2">3B26</strain>
    </source>
</reference>